<sequence length="103" mass="11491">MSNAAIEKILRGMEGLSQLEVSHYILKAYFDTDANATRASDKLHCISNIRTIYSSTTQPGTDQTPQDLPLYSYYYPDGLAYRGRFYANGLPVIDVQGGVFLEC</sequence>
<evidence type="ECO:0000313" key="2">
    <source>
        <dbReference type="Proteomes" id="UP001212841"/>
    </source>
</evidence>
<name>A0AAD5X5R9_9FUNG</name>
<gene>
    <name evidence="1" type="ORF">HK097_004747</name>
</gene>
<dbReference type="AlphaFoldDB" id="A0AAD5X5R9"/>
<organism evidence="1 2">
    <name type="scientific">Rhizophlyctis rosea</name>
    <dbReference type="NCBI Taxonomy" id="64517"/>
    <lineage>
        <taxon>Eukaryota</taxon>
        <taxon>Fungi</taxon>
        <taxon>Fungi incertae sedis</taxon>
        <taxon>Chytridiomycota</taxon>
        <taxon>Chytridiomycota incertae sedis</taxon>
        <taxon>Chytridiomycetes</taxon>
        <taxon>Rhizophlyctidales</taxon>
        <taxon>Rhizophlyctidaceae</taxon>
        <taxon>Rhizophlyctis</taxon>
    </lineage>
</organism>
<keyword evidence="2" id="KW-1185">Reference proteome</keyword>
<proteinExistence type="predicted"/>
<reference evidence="1" key="1">
    <citation type="submission" date="2020-05" db="EMBL/GenBank/DDBJ databases">
        <title>Phylogenomic resolution of chytrid fungi.</title>
        <authorList>
            <person name="Stajich J.E."/>
            <person name="Amses K."/>
            <person name="Simmons R."/>
            <person name="Seto K."/>
            <person name="Myers J."/>
            <person name="Bonds A."/>
            <person name="Quandt C.A."/>
            <person name="Barry K."/>
            <person name="Liu P."/>
            <person name="Grigoriev I."/>
            <person name="Longcore J.E."/>
            <person name="James T.Y."/>
        </authorList>
    </citation>
    <scope>NUCLEOTIDE SEQUENCE</scope>
    <source>
        <strain evidence="1">JEL0318</strain>
    </source>
</reference>
<accession>A0AAD5X5R9</accession>
<comment type="caution">
    <text evidence="1">The sequence shown here is derived from an EMBL/GenBank/DDBJ whole genome shotgun (WGS) entry which is preliminary data.</text>
</comment>
<dbReference type="Proteomes" id="UP001212841">
    <property type="component" value="Unassembled WGS sequence"/>
</dbReference>
<evidence type="ECO:0000313" key="1">
    <source>
        <dbReference type="EMBL" id="KAJ3053238.1"/>
    </source>
</evidence>
<protein>
    <submittedName>
        <fullName evidence="1">Uncharacterized protein</fullName>
    </submittedName>
</protein>
<dbReference type="EMBL" id="JADGJD010000225">
    <property type="protein sequence ID" value="KAJ3053238.1"/>
    <property type="molecule type" value="Genomic_DNA"/>
</dbReference>